<dbReference type="FunFam" id="2.70.98.20:FF:000002">
    <property type="entry name" value="Amine oxidase"/>
    <property type="match status" value="1"/>
</dbReference>
<dbReference type="FunFam" id="3.10.450.40:FF:000018">
    <property type="entry name" value="Amine oxidase"/>
    <property type="match status" value="1"/>
</dbReference>
<evidence type="ECO:0000259" key="10">
    <source>
        <dbReference type="Pfam" id="PF01179"/>
    </source>
</evidence>
<reference evidence="13" key="2">
    <citation type="submission" date="2025-05" db="UniProtKB">
        <authorList>
            <consortium name="Ensembl"/>
        </authorList>
    </citation>
    <scope>IDENTIFICATION</scope>
</reference>
<keyword evidence="3 6" id="KW-0801">TPQ</keyword>
<reference evidence="13" key="1">
    <citation type="submission" date="2020-06" db="EMBL/GenBank/DDBJ databases">
        <authorList>
            <consortium name="Wellcome Sanger Institute Data Sharing"/>
        </authorList>
    </citation>
    <scope>NUCLEOTIDE SEQUENCE [LARGE SCALE GENOMIC DNA]</scope>
</reference>
<dbReference type="GO" id="GO:0005507">
    <property type="term" value="F:copper ion binding"/>
    <property type="evidence" value="ECO:0007669"/>
    <property type="project" value="InterPro"/>
</dbReference>
<dbReference type="OrthoDB" id="5379943at2759"/>
<feature type="signal peptide" evidence="9">
    <location>
        <begin position="1"/>
        <end position="19"/>
    </location>
</feature>
<evidence type="ECO:0000313" key="13">
    <source>
        <dbReference type="Ensembl" id="ENSGWIP00000027240.1"/>
    </source>
</evidence>
<organism evidence="13 15">
    <name type="scientific">Gouania willdenowi</name>
    <name type="common">Blunt-snouted clingfish</name>
    <name type="synonym">Lepadogaster willdenowi</name>
    <dbReference type="NCBI Taxonomy" id="441366"/>
    <lineage>
        <taxon>Eukaryota</taxon>
        <taxon>Metazoa</taxon>
        <taxon>Chordata</taxon>
        <taxon>Craniata</taxon>
        <taxon>Vertebrata</taxon>
        <taxon>Euteleostomi</taxon>
        <taxon>Actinopterygii</taxon>
        <taxon>Neopterygii</taxon>
        <taxon>Teleostei</taxon>
        <taxon>Neoteleostei</taxon>
        <taxon>Acanthomorphata</taxon>
        <taxon>Ovalentaria</taxon>
        <taxon>Blenniimorphae</taxon>
        <taxon>Blenniiformes</taxon>
        <taxon>Gobiesocoidei</taxon>
        <taxon>Gobiesocidae</taxon>
        <taxon>Gobiesocinae</taxon>
        <taxon>Gouania</taxon>
    </lineage>
</organism>
<dbReference type="Gene3D" id="2.70.98.20">
    <property type="entry name" value="Copper amine oxidase, catalytic domain"/>
    <property type="match status" value="1"/>
</dbReference>
<dbReference type="Pfam" id="PF01179">
    <property type="entry name" value="Cu_amine_oxid"/>
    <property type="match status" value="1"/>
</dbReference>
<dbReference type="EC" id="1.4.3.-" evidence="8"/>
<evidence type="ECO:0000256" key="1">
    <source>
        <dbReference type="ARBA" id="ARBA00007983"/>
    </source>
</evidence>
<keyword evidence="9" id="KW-0732">Signal</keyword>
<dbReference type="RefSeq" id="XP_028333113.1">
    <property type="nucleotide sequence ID" value="XM_028477312.1"/>
</dbReference>
<dbReference type="FunFam" id="3.10.450.40:FF:000022">
    <property type="entry name" value="Amine oxidase"/>
    <property type="match status" value="1"/>
</dbReference>
<comment type="cofactor">
    <cofactor evidence="8">
        <name>Cu cation</name>
        <dbReference type="ChEBI" id="CHEBI:23378"/>
    </cofactor>
    <text evidence="8">Contains 1 topaquinone per subunit.</text>
</comment>
<evidence type="ECO:0000313" key="15">
    <source>
        <dbReference type="Proteomes" id="UP000694680"/>
    </source>
</evidence>
<evidence type="ECO:0000256" key="2">
    <source>
        <dbReference type="ARBA" id="ARBA00022723"/>
    </source>
</evidence>
<feature type="chain" id="PRO_5044680736" description="Amine oxidase" evidence="9">
    <location>
        <begin position="20"/>
        <end position="741"/>
    </location>
</feature>
<feature type="active site" description="Proton acceptor" evidence="6">
    <location>
        <position position="361"/>
    </location>
</feature>
<protein>
    <recommendedName>
        <fullName evidence="8">Amine oxidase</fullName>
        <ecNumber evidence="8">1.4.3.-</ecNumber>
    </recommendedName>
</protein>
<dbReference type="GO" id="GO:0008131">
    <property type="term" value="F:primary methylamine oxidase activity"/>
    <property type="evidence" value="ECO:0007669"/>
    <property type="project" value="InterPro"/>
</dbReference>
<comment type="PTM">
    <text evidence="7 8">Topaquinone (TPQ) is generated by copper-dependent autoxidation of a specific tyrosyl residue.</text>
</comment>
<dbReference type="PROSITE" id="PS01165">
    <property type="entry name" value="COPPER_AMINE_OXID_2"/>
    <property type="match status" value="1"/>
</dbReference>
<evidence type="ECO:0000256" key="5">
    <source>
        <dbReference type="ARBA" id="ARBA00023008"/>
    </source>
</evidence>
<dbReference type="Pfam" id="PF02727">
    <property type="entry name" value="Cu_amine_oxidN2"/>
    <property type="match status" value="1"/>
</dbReference>
<dbReference type="Ensembl" id="ENSGWIT00000029771.1">
    <property type="protein sequence ID" value="ENSGWIP00000027270.1"/>
    <property type="gene ID" value="ENSGWIG00000014276.1"/>
</dbReference>
<dbReference type="PANTHER" id="PTHR10638:SF3">
    <property type="entry name" value="AMILORIDE-SENSITIVE AMINE OXIDASE [COPPER-CONTAINING]"/>
    <property type="match status" value="1"/>
</dbReference>
<dbReference type="InterPro" id="IPR000269">
    <property type="entry name" value="Cu_amine_oxidase"/>
</dbReference>
<evidence type="ECO:0000256" key="8">
    <source>
        <dbReference type="RuleBase" id="RU000672"/>
    </source>
</evidence>
<keyword evidence="2 8" id="KW-0479">Metal-binding</keyword>
<dbReference type="Proteomes" id="UP000694680">
    <property type="component" value="Chromosome 20"/>
</dbReference>
<dbReference type="InterPro" id="IPR049947">
    <property type="entry name" value="Cu_Am_Ox_Cu-bd"/>
</dbReference>
<feature type="domain" description="Copper amine oxidase N3-terminal" evidence="12">
    <location>
        <begin position="138"/>
        <end position="237"/>
    </location>
</feature>
<evidence type="ECO:0000256" key="4">
    <source>
        <dbReference type="ARBA" id="ARBA00023002"/>
    </source>
</evidence>
<feature type="domain" description="Copper amine oxidase N2-terminal" evidence="11">
    <location>
        <begin position="38"/>
        <end position="123"/>
    </location>
</feature>
<dbReference type="PROSITE" id="PS01164">
    <property type="entry name" value="COPPER_AMINE_OXID_1"/>
    <property type="match status" value="1"/>
</dbReference>
<feature type="domain" description="Copper amine oxidase catalytic" evidence="10">
    <location>
        <begin position="289"/>
        <end position="697"/>
    </location>
</feature>
<dbReference type="GO" id="GO:0009308">
    <property type="term" value="P:amine metabolic process"/>
    <property type="evidence" value="ECO:0007669"/>
    <property type="project" value="UniProtKB-UniRule"/>
</dbReference>
<dbReference type="InterPro" id="IPR015798">
    <property type="entry name" value="Cu_amine_oxidase_C"/>
</dbReference>
<dbReference type="InterPro" id="IPR016182">
    <property type="entry name" value="Cu_amine_oxidase_N-reg"/>
</dbReference>
<evidence type="ECO:0000256" key="3">
    <source>
        <dbReference type="ARBA" id="ARBA00022772"/>
    </source>
</evidence>
<keyword evidence="5 8" id="KW-0186">Copper</keyword>
<dbReference type="Pfam" id="PF02728">
    <property type="entry name" value="Cu_amine_oxidN3"/>
    <property type="match status" value="1"/>
</dbReference>
<dbReference type="GO" id="GO:0048038">
    <property type="term" value="F:quinone binding"/>
    <property type="evidence" value="ECO:0007669"/>
    <property type="project" value="InterPro"/>
</dbReference>
<dbReference type="PANTHER" id="PTHR10638">
    <property type="entry name" value="COPPER AMINE OXIDASE"/>
    <property type="match status" value="1"/>
</dbReference>
<proteinExistence type="inferred from homology"/>
<feature type="active site" description="Schiff-base intermediate with substrate; via topaquinone" evidence="6">
    <location>
        <position position="449"/>
    </location>
</feature>
<dbReference type="Ensembl" id="ENSGWIT00000029739.1">
    <property type="protein sequence ID" value="ENSGWIP00000027240.1"/>
    <property type="gene ID" value="ENSGWIG00000014262.1"/>
</dbReference>
<evidence type="ECO:0000256" key="9">
    <source>
        <dbReference type="SAM" id="SignalP"/>
    </source>
</evidence>
<dbReference type="InterPro" id="IPR049948">
    <property type="entry name" value="Cu_Am_ox_TPQ-bd"/>
</dbReference>
<dbReference type="InterPro" id="IPR015802">
    <property type="entry name" value="Cu_amine_oxidase_N3"/>
</dbReference>
<name>A0A8C5F0Q7_GOUWI</name>
<keyword evidence="15" id="KW-1185">Reference proteome</keyword>
<dbReference type="GeneID" id="114482181"/>
<dbReference type="AlphaFoldDB" id="A0A8C5F0Q7"/>
<feature type="modified residue" description="2',4',5'-topaquinone" evidence="7">
    <location>
        <position position="449"/>
    </location>
</feature>
<keyword evidence="4 8" id="KW-0560">Oxidoreductase</keyword>
<accession>A0A8C5F0Q7</accession>
<evidence type="ECO:0000259" key="11">
    <source>
        <dbReference type="Pfam" id="PF02727"/>
    </source>
</evidence>
<gene>
    <name evidence="13" type="primary">LOC114482181</name>
    <name evidence="14" type="synonym">aoc1</name>
</gene>
<dbReference type="Gene3D" id="3.10.450.40">
    <property type="match status" value="2"/>
</dbReference>
<evidence type="ECO:0000259" key="12">
    <source>
        <dbReference type="Pfam" id="PF02728"/>
    </source>
</evidence>
<dbReference type="InterPro" id="IPR015800">
    <property type="entry name" value="Cu_amine_oxidase_N2"/>
</dbReference>
<evidence type="ECO:0000313" key="14">
    <source>
        <dbReference type="Ensembl" id="ENSGWIP00000027270.1"/>
    </source>
</evidence>
<dbReference type="GO" id="GO:0046677">
    <property type="term" value="P:response to antibiotic"/>
    <property type="evidence" value="ECO:0007669"/>
    <property type="project" value="TreeGrafter"/>
</dbReference>
<dbReference type="GO" id="GO:0005886">
    <property type="term" value="C:plasma membrane"/>
    <property type="evidence" value="ECO:0007669"/>
    <property type="project" value="TreeGrafter"/>
</dbReference>
<dbReference type="SUPFAM" id="SSF49998">
    <property type="entry name" value="Amine oxidase catalytic domain"/>
    <property type="match status" value="1"/>
</dbReference>
<evidence type="ECO:0000256" key="6">
    <source>
        <dbReference type="PIRSR" id="PIRSR600269-50"/>
    </source>
</evidence>
<sequence length="741" mass="85288">MMKILILLHLLCLAVGGASRTRDWAHHGAPMFADLTVHEMKAVRSYLHAVEDMRLTSASSETLKKNSILLMELHIPKKHKALNALDRGWARPSRQARVVIQFGDQTKPNITEYIVSPLPTPQSHEVRTYKKPITFESRPMTLTEYNFIIKHLEIITTKAHKLLFETTGGFSFTNCTNRCLTFADVGPRGLGPGERRTWIILQRFVEGFFIHPIGFEVLINHIDLDPEKWTVEKVWYNSMYFNSVEELVDKYESGEVEKVKLPDHDDNDFYSTYIPRGHSNTPTNIHGPKLVEPQGPRYHVDNNFVEYSGWSFSYRVSSSAGIQVFDLRFNGDRIAYEISLQEAIAFYSGDTPAAMQTKYIDAGWMMGISSFELAPGIDCPEIATFVDLHHYFDTDKPVRYKNALCVFEMTTGGPLRRHFDSDFHGGYNFYGGLENTVLVLRTISTVYNYDYIWDFLFYQNGVVEVKVSATGYIHSTFYTPNGLHYGAKVYDYVLGNLHTHLIHYKVDLDIAGQENSFESLNLKMMNFTNPWSPGDFIVQPKLHSTEHKTERSAAFRFGKKFPKYTHFYNPNKKNKWGHKRGYRIQFNSHADSVLPRGWREENGISWSRYPLAVTRHKDHEHTSSSIYTQNNPWEPVVSFEDYIRNNEDIVNQDLVAWVTVGFLHVPHSEDIPNTATPGNAVGFFLRPFNFFDEDPSLSSRSTVIVRPGEDNQPQVQRWTPEVVGHCVTDKPFSYDGFYRKV</sequence>
<evidence type="ECO:0000256" key="7">
    <source>
        <dbReference type="PIRSR" id="PIRSR600269-51"/>
    </source>
</evidence>
<comment type="similarity">
    <text evidence="1 8">Belongs to the copper/topaquinone oxidase family.</text>
</comment>
<dbReference type="PRINTS" id="PR00766">
    <property type="entry name" value="CUDAOXIDASE"/>
</dbReference>
<dbReference type="InterPro" id="IPR036460">
    <property type="entry name" value="Cu_amine_oxidase_C_sf"/>
</dbReference>
<dbReference type="SUPFAM" id="SSF54416">
    <property type="entry name" value="Amine oxidase N-terminal region"/>
    <property type="match status" value="2"/>
</dbReference>
<dbReference type="GO" id="GO:0052597">
    <property type="term" value="F:diamine oxidase activity"/>
    <property type="evidence" value="ECO:0007669"/>
    <property type="project" value="TreeGrafter"/>
</dbReference>